<sequence length="274" mass="29807">MYATEIRGGLDYAPCRYGKSRVTCRGPKAPETGYIACLGGTETFGRFVPDPWPVLLGDGLERPIANFGQINAGLDLYLNDAVIAGLAASADAAVLQVMGAANMSNRFYSVHPRRNDRFVKASDTLQRLYPEVDFSQISFVGALIATLIEADAERFGFVMHEVQTAWVARMKKLLDSLSGPAWLLWMGTAPPPDAMPLDYGIGREPAFITRDMLDALKRRIRGCIEVVEPSDHASTEGMVFSEFDAVIARQMLGVAAHERAADALSAAMSETVSQ</sequence>
<keyword evidence="3" id="KW-1185">Reference proteome</keyword>
<dbReference type="AlphaFoldDB" id="A0A1I5UJH9"/>
<dbReference type="STRING" id="93684.SAMN05421853_10112"/>
<evidence type="ECO:0000313" key="3">
    <source>
        <dbReference type="Proteomes" id="UP000243106"/>
    </source>
</evidence>
<organism evidence="2 3">
    <name type="scientific">Roseivivax halotolerans</name>
    <dbReference type="NCBI Taxonomy" id="93684"/>
    <lineage>
        <taxon>Bacteria</taxon>
        <taxon>Pseudomonadati</taxon>
        <taxon>Pseudomonadota</taxon>
        <taxon>Alphaproteobacteria</taxon>
        <taxon>Rhodobacterales</taxon>
        <taxon>Roseobacteraceae</taxon>
        <taxon>Roseivivax</taxon>
    </lineage>
</organism>
<evidence type="ECO:0000259" key="1">
    <source>
        <dbReference type="Pfam" id="PF20078"/>
    </source>
</evidence>
<dbReference type="InterPro" id="IPR045524">
    <property type="entry name" value="DUF6473"/>
</dbReference>
<dbReference type="Proteomes" id="UP000243106">
    <property type="component" value="Unassembled WGS sequence"/>
</dbReference>
<reference evidence="3" key="1">
    <citation type="submission" date="2016-10" db="EMBL/GenBank/DDBJ databases">
        <authorList>
            <person name="Varghese N."/>
            <person name="Submissions S."/>
        </authorList>
    </citation>
    <scope>NUCLEOTIDE SEQUENCE [LARGE SCALE GENOMIC DNA]</scope>
    <source>
        <strain evidence="3">JCM 10271</strain>
    </source>
</reference>
<protein>
    <recommendedName>
        <fullName evidence="1">DUF6473 domain-containing protein</fullName>
    </recommendedName>
</protein>
<feature type="domain" description="DUF6473" evidence="1">
    <location>
        <begin position="4"/>
        <end position="270"/>
    </location>
</feature>
<accession>A0A1I5UJH9</accession>
<dbReference type="RefSeq" id="WP_093008773.1">
    <property type="nucleotide sequence ID" value="NZ_FOXV01000001.1"/>
</dbReference>
<dbReference type="Pfam" id="PF20078">
    <property type="entry name" value="DUF6473"/>
    <property type="match status" value="1"/>
</dbReference>
<dbReference type="EMBL" id="FOXV01000001">
    <property type="protein sequence ID" value="SFP95451.1"/>
    <property type="molecule type" value="Genomic_DNA"/>
</dbReference>
<proteinExistence type="predicted"/>
<name>A0A1I5UJH9_9RHOB</name>
<gene>
    <name evidence="2" type="ORF">SAMN05421853_10112</name>
</gene>
<evidence type="ECO:0000313" key="2">
    <source>
        <dbReference type="EMBL" id="SFP95451.1"/>
    </source>
</evidence>